<keyword evidence="11" id="KW-0269">Exonuclease</keyword>
<keyword evidence="12" id="KW-0067">ATP-binding</keyword>
<feature type="domain" description="ATP-dependent DNA ligase family profile" evidence="22">
    <location>
        <begin position="340"/>
        <end position="431"/>
    </location>
</feature>
<comment type="caution">
    <text evidence="23">The sequence shown here is derived from an EMBL/GenBank/DDBJ whole genome shotgun (WGS) entry which is preliminary data.</text>
</comment>
<keyword evidence="7" id="KW-0479">Metal-binding</keyword>
<keyword evidence="3 23" id="KW-0436">Ligase</keyword>
<dbReference type="InterPro" id="IPR014146">
    <property type="entry name" value="LigD_ligase_dom"/>
</dbReference>
<reference evidence="24" key="1">
    <citation type="journal article" date="2019" name="Int. J. Syst. Evol. Microbiol.">
        <title>The Global Catalogue of Microorganisms (GCM) 10K type strain sequencing project: providing services to taxonomists for standard genome sequencing and annotation.</title>
        <authorList>
            <consortium name="The Broad Institute Genomics Platform"/>
            <consortium name="The Broad Institute Genome Sequencing Center for Infectious Disease"/>
            <person name="Wu L."/>
            <person name="Ma J."/>
        </authorList>
    </citation>
    <scope>NUCLEOTIDE SEQUENCE [LARGE SCALE GENOMIC DNA]</scope>
    <source>
        <strain evidence="24">CGMCC 1.15959</strain>
    </source>
</reference>
<keyword evidence="16" id="KW-0234">DNA repair</keyword>
<comment type="cofactor">
    <cofactor evidence="1">
        <name>Mn(2+)</name>
        <dbReference type="ChEBI" id="CHEBI:29035"/>
    </cofactor>
</comment>
<evidence type="ECO:0000256" key="10">
    <source>
        <dbReference type="ARBA" id="ARBA00022801"/>
    </source>
</evidence>
<dbReference type="Pfam" id="PF21686">
    <property type="entry name" value="LigD_Prim-Pol"/>
    <property type="match status" value="1"/>
</dbReference>
<evidence type="ECO:0000256" key="9">
    <source>
        <dbReference type="ARBA" id="ARBA00022763"/>
    </source>
</evidence>
<keyword evidence="13" id="KW-0239">DNA-directed DNA polymerase</keyword>
<dbReference type="InterPro" id="IPR012340">
    <property type="entry name" value="NA-bd_OB-fold"/>
</dbReference>
<evidence type="ECO:0000256" key="6">
    <source>
        <dbReference type="ARBA" id="ARBA00022722"/>
    </source>
</evidence>
<dbReference type="InterPro" id="IPR033651">
    <property type="entry name" value="PaeLigD_Pol-like"/>
</dbReference>
<dbReference type="EC" id="6.5.1.1" evidence="2"/>
<dbReference type="Proteomes" id="UP000619041">
    <property type="component" value="Unassembled WGS sequence"/>
</dbReference>
<evidence type="ECO:0000256" key="19">
    <source>
        <dbReference type="ARBA" id="ARBA00029943"/>
    </source>
</evidence>
<feature type="compositionally biased region" description="Basic residues" evidence="21">
    <location>
        <begin position="221"/>
        <end position="241"/>
    </location>
</feature>
<keyword evidence="10" id="KW-0378">Hydrolase</keyword>
<name>A0ABQ1S9M3_9SPHN</name>
<dbReference type="EMBL" id="BMKL01000001">
    <property type="protein sequence ID" value="GGE01372.1"/>
    <property type="molecule type" value="Genomic_DNA"/>
</dbReference>
<dbReference type="Pfam" id="PF04679">
    <property type="entry name" value="DNA_ligase_A_C"/>
    <property type="match status" value="1"/>
</dbReference>
<keyword evidence="8" id="KW-0547">Nucleotide-binding</keyword>
<dbReference type="Gene3D" id="3.30.470.30">
    <property type="entry name" value="DNA ligase/mRNA capping enzyme"/>
    <property type="match status" value="1"/>
</dbReference>
<dbReference type="Gene3D" id="3.90.920.10">
    <property type="entry name" value="DNA primase, PRIM domain"/>
    <property type="match status" value="1"/>
</dbReference>
<keyword evidence="5" id="KW-0548">Nucleotidyltransferase</keyword>
<evidence type="ECO:0000256" key="18">
    <source>
        <dbReference type="ARBA" id="ARBA00023268"/>
    </source>
</evidence>
<dbReference type="InterPro" id="IPR014145">
    <property type="entry name" value="LigD_pol_dom"/>
</dbReference>
<dbReference type="InterPro" id="IPR014143">
    <property type="entry name" value="NHEJ_ligase_prk"/>
</dbReference>
<evidence type="ECO:0000256" key="8">
    <source>
        <dbReference type="ARBA" id="ARBA00022741"/>
    </source>
</evidence>
<evidence type="ECO:0000256" key="5">
    <source>
        <dbReference type="ARBA" id="ARBA00022695"/>
    </source>
</evidence>
<dbReference type="CDD" id="cd07906">
    <property type="entry name" value="Adenylation_DNA_ligase_LigD_LigC"/>
    <property type="match status" value="1"/>
</dbReference>
<evidence type="ECO:0000256" key="21">
    <source>
        <dbReference type="SAM" id="MobiDB-lite"/>
    </source>
</evidence>
<keyword evidence="17" id="KW-0464">Manganese</keyword>
<accession>A0ABQ1S9M3</accession>
<dbReference type="CDD" id="cd07971">
    <property type="entry name" value="OBF_DNA_ligase_LigD"/>
    <property type="match status" value="1"/>
</dbReference>
<keyword evidence="6" id="KW-0540">Nuclease</keyword>
<dbReference type="SUPFAM" id="SSF50249">
    <property type="entry name" value="Nucleic acid-binding proteins"/>
    <property type="match status" value="1"/>
</dbReference>
<dbReference type="InterPro" id="IPR014144">
    <property type="entry name" value="LigD_PE_domain"/>
</dbReference>
<keyword evidence="4" id="KW-0808">Transferase</keyword>
<dbReference type="Gene3D" id="3.30.1490.70">
    <property type="match status" value="1"/>
</dbReference>
<dbReference type="SUPFAM" id="SSF56091">
    <property type="entry name" value="DNA ligase/mRNA capping enzyme, catalytic domain"/>
    <property type="match status" value="1"/>
</dbReference>
<evidence type="ECO:0000256" key="15">
    <source>
        <dbReference type="ARBA" id="ARBA00023172"/>
    </source>
</evidence>
<protein>
    <recommendedName>
        <fullName evidence="2">DNA ligase (ATP)</fullName>
        <ecNumber evidence="2">6.5.1.1</ecNumber>
    </recommendedName>
    <alternativeName>
        <fullName evidence="19">NHEJ DNA polymerase</fullName>
    </alternativeName>
</protein>
<feature type="region of interest" description="Disordered" evidence="21">
    <location>
        <begin position="221"/>
        <end position="244"/>
    </location>
</feature>
<dbReference type="Gene3D" id="2.40.50.140">
    <property type="entry name" value="Nucleic acid-binding proteins"/>
    <property type="match status" value="1"/>
</dbReference>
<keyword evidence="9" id="KW-0227">DNA damage</keyword>
<evidence type="ECO:0000256" key="3">
    <source>
        <dbReference type="ARBA" id="ARBA00022598"/>
    </source>
</evidence>
<keyword evidence="14" id="KW-0238">DNA-binding</keyword>
<evidence type="ECO:0000256" key="17">
    <source>
        <dbReference type="ARBA" id="ARBA00023211"/>
    </source>
</evidence>
<evidence type="ECO:0000256" key="7">
    <source>
        <dbReference type="ARBA" id="ARBA00022723"/>
    </source>
</evidence>
<evidence type="ECO:0000256" key="16">
    <source>
        <dbReference type="ARBA" id="ARBA00023204"/>
    </source>
</evidence>
<evidence type="ECO:0000256" key="11">
    <source>
        <dbReference type="ARBA" id="ARBA00022839"/>
    </source>
</evidence>
<dbReference type="InterPro" id="IPR052171">
    <property type="entry name" value="NHEJ_LigD"/>
</dbReference>
<dbReference type="NCBIfam" id="TIGR02779">
    <property type="entry name" value="NHEJ_ligase_lig"/>
    <property type="match status" value="1"/>
</dbReference>
<keyword evidence="15" id="KW-0233">DNA recombination</keyword>
<dbReference type="RefSeq" id="WP_188645130.1">
    <property type="nucleotide sequence ID" value="NZ_BMKL01000001.1"/>
</dbReference>
<dbReference type="CDD" id="cd04862">
    <property type="entry name" value="PaeLigD_Pol_like"/>
    <property type="match status" value="1"/>
</dbReference>
<evidence type="ECO:0000256" key="4">
    <source>
        <dbReference type="ARBA" id="ARBA00022679"/>
    </source>
</evidence>
<dbReference type="GO" id="GO:0016874">
    <property type="term" value="F:ligase activity"/>
    <property type="evidence" value="ECO:0007669"/>
    <property type="project" value="UniProtKB-KW"/>
</dbReference>
<dbReference type="InterPro" id="IPR012309">
    <property type="entry name" value="DNA_ligase_ATP-dep_C"/>
</dbReference>
<evidence type="ECO:0000313" key="23">
    <source>
        <dbReference type="EMBL" id="GGE01372.1"/>
    </source>
</evidence>
<evidence type="ECO:0000256" key="2">
    <source>
        <dbReference type="ARBA" id="ARBA00012727"/>
    </source>
</evidence>
<evidence type="ECO:0000313" key="24">
    <source>
        <dbReference type="Proteomes" id="UP000619041"/>
    </source>
</evidence>
<evidence type="ECO:0000256" key="13">
    <source>
        <dbReference type="ARBA" id="ARBA00022932"/>
    </source>
</evidence>
<keyword evidence="24" id="KW-1185">Reference proteome</keyword>
<feature type="region of interest" description="Disordered" evidence="21">
    <location>
        <begin position="1"/>
        <end position="38"/>
    </location>
</feature>
<evidence type="ECO:0000259" key="22">
    <source>
        <dbReference type="PROSITE" id="PS50160"/>
    </source>
</evidence>
<organism evidence="23 24">
    <name type="scientific">Tsuneonella deserti</name>
    <dbReference type="NCBI Taxonomy" id="2035528"/>
    <lineage>
        <taxon>Bacteria</taxon>
        <taxon>Pseudomonadati</taxon>
        <taxon>Pseudomonadota</taxon>
        <taxon>Alphaproteobacteria</taxon>
        <taxon>Sphingomonadales</taxon>
        <taxon>Erythrobacteraceae</taxon>
        <taxon>Tsuneonella</taxon>
    </lineage>
</organism>
<dbReference type="NCBIfam" id="TIGR02776">
    <property type="entry name" value="NHEJ_ligase_prk"/>
    <property type="match status" value="1"/>
</dbReference>
<dbReference type="PANTHER" id="PTHR42705">
    <property type="entry name" value="BIFUNCTIONAL NON-HOMOLOGOUS END JOINING PROTEIN LIGD"/>
    <property type="match status" value="1"/>
</dbReference>
<dbReference type="PROSITE" id="PS50160">
    <property type="entry name" value="DNA_LIGASE_A3"/>
    <property type="match status" value="1"/>
</dbReference>
<dbReference type="InterPro" id="IPR012310">
    <property type="entry name" value="DNA_ligase_ATP-dep_cent"/>
</dbReference>
<comment type="catalytic activity">
    <reaction evidence="20">
        <text>ATP + (deoxyribonucleotide)n-3'-hydroxyl + 5'-phospho-(deoxyribonucleotide)m = (deoxyribonucleotide)n+m + AMP + diphosphate.</text>
        <dbReference type="EC" id="6.5.1.1"/>
    </reaction>
</comment>
<sequence length="853" mass="94013">MTTRTARKADPLKEYNRKRDFKKTAEPAGKRANSEGGNRFIVQKHDATRLHWDFRIEADGVLKSWAVTKGPSPDPDIKRLAVRTEDHPLSYAEFEGTIPKGEYGGGTVMLWDRGTWEPVEGKSWKDIDKGHLHFCLKGERMNGEWLLIRLKPRPGEKRENWLLRKIDDEYAAEGDPLVEHGLTSVLTGRSMAEIEADVEGSHSLKGKNGDAFVKEMAKAAKHNAGKAKTKPKTKAKTGKPPKFREPQLATLVDSVPAGNRWMHEIKFDGYRALVAAAGSDVRVYTRSGKDWSDKFAPLVEAFAALDLPPCLIDGEIVAYDANGNPDFSSLQAVLKRGHGSQKKTDALSFHAFDLLEANGEDLTGLSNIERKERLEALLKVAQPPIHVTDHVIGAGEKLFKAMCDAGQEGIISKAIDAPYRSTRTKSWVKVKCTRRQEFVIIGWKKSSAKGRPFSSILLAQNEGRKLVYKGNVGTGFKTDTLHDLAERFAKIEREDAPAEVDRASRRGVTWVEPELVAEVAFAEFTGPTSKSGGGNIRHGSFLGLRGDKDAADVVPEVPQDAPADDPVADVKISNRDRVIFPETGETKGELADYYAAIAPLMLPWAANRPVSLVRCPQGRGKKCFFQKHDSGSFGSHVHHVPITEKDGHAEDYLYVEDAAGLLTCVQMGTIEFHGWGARTSDVEAPDRLVIDLDPDEGLDFEDVKRAAKDFHDHLQDLGLASYAMLSGGKGVHVVVPLTPGHSWDEHKDFAKRFAEAMSMAEPDRFVANMSKAKRVGKIFIDYLRNQRGATAVLPYSARARAGAPVAVPVSWDELDGFPSAHEFSIRDSAKLLERAKSKALAGWGFAEQSLPNL</sequence>
<feature type="compositionally biased region" description="Basic and acidic residues" evidence="21">
    <location>
        <begin position="7"/>
        <end position="33"/>
    </location>
</feature>
<dbReference type="PANTHER" id="PTHR42705:SF2">
    <property type="entry name" value="BIFUNCTIONAL NON-HOMOLOGOUS END JOINING PROTEIN LIGD"/>
    <property type="match status" value="1"/>
</dbReference>
<dbReference type="Pfam" id="PF13298">
    <property type="entry name" value="LigD_N"/>
    <property type="match status" value="1"/>
</dbReference>
<evidence type="ECO:0000256" key="14">
    <source>
        <dbReference type="ARBA" id="ARBA00023125"/>
    </source>
</evidence>
<dbReference type="NCBIfam" id="NF004628">
    <property type="entry name" value="PRK05972.1"/>
    <property type="match status" value="1"/>
</dbReference>
<evidence type="ECO:0000256" key="1">
    <source>
        <dbReference type="ARBA" id="ARBA00001936"/>
    </source>
</evidence>
<proteinExistence type="predicted"/>
<dbReference type="Pfam" id="PF01068">
    <property type="entry name" value="DNA_ligase_A_M"/>
    <property type="match status" value="1"/>
</dbReference>
<evidence type="ECO:0000256" key="20">
    <source>
        <dbReference type="ARBA" id="ARBA00034003"/>
    </source>
</evidence>
<dbReference type="NCBIfam" id="TIGR02777">
    <property type="entry name" value="LigD_PE_dom"/>
    <property type="match status" value="1"/>
</dbReference>
<dbReference type="NCBIfam" id="TIGR02778">
    <property type="entry name" value="ligD_pol"/>
    <property type="match status" value="1"/>
</dbReference>
<evidence type="ECO:0000256" key="12">
    <source>
        <dbReference type="ARBA" id="ARBA00022840"/>
    </source>
</evidence>
<keyword evidence="18" id="KW-0511">Multifunctional enzyme</keyword>
<gene>
    <name evidence="23" type="ORF">GCM10011515_21430</name>
</gene>